<keyword evidence="2" id="KW-1185">Reference proteome</keyword>
<sequence>MAGLSRRFLSWDPKFTRRNEKLYGVENETVPDVPGVTGKIEGFLSLRVHRLMPEQYSYAALREFLNREPDDVKKLEGKVPILEGSQDFQKVILLDERRDPSKPNASLSRYWAEYTQYPPEGEAKCLEALNAKGLYDKLIKKREHLGTSSPERRSM</sequence>
<protein>
    <submittedName>
        <fullName evidence="1">Uncharacterized protein</fullName>
    </submittedName>
</protein>
<evidence type="ECO:0000313" key="1">
    <source>
        <dbReference type="EMBL" id="CEN60570.1"/>
    </source>
</evidence>
<dbReference type="STRING" id="454130.A0A0U5GM51"/>
<dbReference type="AlphaFoldDB" id="A0A0U5GM51"/>
<name>A0A0U5GM51_ASPCI</name>
<dbReference type="Proteomes" id="UP000054771">
    <property type="component" value="Unassembled WGS sequence"/>
</dbReference>
<gene>
    <name evidence="1" type="ORF">ASPCAL03006</name>
</gene>
<proteinExistence type="predicted"/>
<dbReference type="EMBL" id="CDMC01000002">
    <property type="protein sequence ID" value="CEN60570.1"/>
    <property type="molecule type" value="Genomic_DNA"/>
</dbReference>
<accession>A0A0U5GM51</accession>
<reference evidence="2" key="1">
    <citation type="journal article" date="2016" name="Genome Announc.">
        <title>Draft genome sequences of fungus Aspergillus calidoustus.</title>
        <authorList>
            <person name="Horn F."/>
            <person name="Linde J."/>
            <person name="Mattern D.J."/>
            <person name="Walther G."/>
            <person name="Guthke R."/>
            <person name="Scherlach K."/>
            <person name="Martin K."/>
            <person name="Brakhage A.A."/>
            <person name="Petzke L."/>
            <person name="Valiante V."/>
        </authorList>
    </citation>
    <scope>NUCLEOTIDE SEQUENCE [LARGE SCALE GENOMIC DNA]</scope>
    <source>
        <strain evidence="2">SF006504</strain>
    </source>
</reference>
<organism evidence="1 2">
    <name type="scientific">Aspergillus calidoustus</name>
    <dbReference type="NCBI Taxonomy" id="454130"/>
    <lineage>
        <taxon>Eukaryota</taxon>
        <taxon>Fungi</taxon>
        <taxon>Dikarya</taxon>
        <taxon>Ascomycota</taxon>
        <taxon>Pezizomycotina</taxon>
        <taxon>Eurotiomycetes</taxon>
        <taxon>Eurotiomycetidae</taxon>
        <taxon>Eurotiales</taxon>
        <taxon>Aspergillaceae</taxon>
        <taxon>Aspergillus</taxon>
        <taxon>Aspergillus subgen. Nidulantes</taxon>
    </lineage>
</organism>
<evidence type="ECO:0000313" key="2">
    <source>
        <dbReference type="Proteomes" id="UP000054771"/>
    </source>
</evidence>